<feature type="compositionally biased region" description="Low complexity" evidence="1">
    <location>
        <begin position="305"/>
        <end position="331"/>
    </location>
</feature>
<feature type="region of interest" description="Disordered" evidence="1">
    <location>
        <begin position="285"/>
        <end position="340"/>
    </location>
</feature>
<feature type="region of interest" description="Disordered" evidence="1">
    <location>
        <begin position="31"/>
        <end position="202"/>
    </location>
</feature>
<protein>
    <submittedName>
        <fullName evidence="2">Uncharacterized protein</fullName>
    </submittedName>
</protein>
<dbReference type="RefSeq" id="XP_064765465.1">
    <property type="nucleotide sequence ID" value="XM_064911249.1"/>
</dbReference>
<evidence type="ECO:0000313" key="2">
    <source>
        <dbReference type="EMBL" id="KAK7202432.1"/>
    </source>
</evidence>
<dbReference type="GeneID" id="90036761"/>
<comment type="caution">
    <text evidence="2">The sequence shown here is derived from an EMBL/GenBank/DDBJ whole genome shotgun (WGS) entry which is preliminary data.</text>
</comment>
<feature type="compositionally biased region" description="Polar residues" evidence="1">
    <location>
        <begin position="114"/>
        <end position="137"/>
    </location>
</feature>
<name>A0ABR1EXU6_9ASCO</name>
<dbReference type="EMBL" id="JBBJBU010000018">
    <property type="protein sequence ID" value="KAK7202432.1"/>
    <property type="molecule type" value="Genomic_DNA"/>
</dbReference>
<sequence>MGGARRLIMRQKMGEVLTADELALLEEYRLKERIRQRNIRERHDRRPAGQSLSSTPQSSHRRKSTSPRLPSDSGRNKSHKSGPSVPDPAASKPQSSSTKAPAPADSSPLSSESRNIMNIGSVLQDTSTNPKQENISKSAPAPETTFQIPRPSTASSPPPPPPPPPSDQPAVLPPPRPIQPPPLQPLITQASPPVLHYPPHRPGPASHVDVYHSLYPREPLVSTPLSSDDREPLVPYTVMIPESLAGPFYSSYCAFMTGNFHTPAPMSAAGVVPVLYPPTLQPAPLDPNYLHRHHPASGPQSDPISLPSPSASASSSSSRPPAAAPMDPEMAYSLQSRARR</sequence>
<evidence type="ECO:0000313" key="3">
    <source>
        <dbReference type="Proteomes" id="UP001498771"/>
    </source>
</evidence>
<keyword evidence="3" id="KW-1185">Reference proteome</keyword>
<feature type="compositionally biased region" description="Low complexity" evidence="1">
    <location>
        <begin position="100"/>
        <end position="113"/>
    </location>
</feature>
<gene>
    <name evidence="2" type="ORF">BZA70DRAFT_270091</name>
</gene>
<proteinExistence type="predicted"/>
<reference evidence="2 3" key="1">
    <citation type="submission" date="2024-03" db="EMBL/GenBank/DDBJ databases">
        <title>Genome-scale model development and genomic sequencing of the oleaginous clade Lipomyces.</title>
        <authorList>
            <consortium name="Lawrence Berkeley National Laboratory"/>
            <person name="Czajka J.J."/>
            <person name="Han Y."/>
            <person name="Kim J."/>
            <person name="Mondo S.J."/>
            <person name="Hofstad B.A."/>
            <person name="Robles A."/>
            <person name="Haridas S."/>
            <person name="Riley R."/>
            <person name="LaButti K."/>
            <person name="Pangilinan J."/>
            <person name="Andreopoulos W."/>
            <person name="Lipzen A."/>
            <person name="Yan J."/>
            <person name="Wang M."/>
            <person name="Ng V."/>
            <person name="Grigoriev I.V."/>
            <person name="Spatafora J.W."/>
            <person name="Magnuson J.K."/>
            <person name="Baker S.E."/>
            <person name="Pomraning K.R."/>
        </authorList>
    </citation>
    <scope>NUCLEOTIDE SEQUENCE [LARGE SCALE GENOMIC DNA]</scope>
    <source>
        <strain evidence="2 3">Phaff 52-87</strain>
    </source>
</reference>
<feature type="compositionally biased region" description="Basic and acidic residues" evidence="1">
    <location>
        <begin position="31"/>
        <end position="47"/>
    </location>
</feature>
<dbReference type="Proteomes" id="UP001498771">
    <property type="component" value="Unassembled WGS sequence"/>
</dbReference>
<accession>A0ABR1EXU6</accession>
<organism evidence="2 3">
    <name type="scientific">Myxozyma melibiosi</name>
    <dbReference type="NCBI Taxonomy" id="54550"/>
    <lineage>
        <taxon>Eukaryota</taxon>
        <taxon>Fungi</taxon>
        <taxon>Dikarya</taxon>
        <taxon>Ascomycota</taxon>
        <taxon>Saccharomycotina</taxon>
        <taxon>Lipomycetes</taxon>
        <taxon>Lipomycetales</taxon>
        <taxon>Lipomycetaceae</taxon>
        <taxon>Myxozyma</taxon>
    </lineage>
</organism>
<evidence type="ECO:0000256" key="1">
    <source>
        <dbReference type="SAM" id="MobiDB-lite"/>
    </source>
</evidence>
<feature type="compositionally biased region" description="Pro residues" evidence="1">
    <location>
        <begin position="156"/>
        <end position="184"/>
    </location>
</feature>